<keyword evidence="1" id="KW-0472">Membrane</keyword>
<comment type="caution">
    <text evidence="2">The sequence shown here is derived from an EMBL/GenBank/DDBJ whole genome shotgun (WGS) entry which is preliminary data.</text>
</comment>
<accession>A0ABP5BE11</accession>
<evidence type="ECO:0008006" key="4">
    <source>
        <dbReference type="Google" id="ProtNLM"/>
    </source>
</evidence>
<feature type="transmembrane region" description="Helical" evidence="1">
    <location>
        <begin position="24"/>
        <end position="42"/>
    </location>
</feature>
<keyword evidence="1" id="KW-1133">Transmembrane helix</keyword>
<gene>
    <name evidence="2" type="ORF">GCM10009717_05930</name>
</gene>
<dbReference type="Proteomes" id="UP001499954">
    <property type="component" value="Unassembled WGS sequence"/>
</dbReference>
<evidence type="ECO:0000256" key="1">
    <source>
        <dbReference type="SAM" id="Phobius"/>
    </source>
</evidence>
<proteinExistence type="predicted"/>
<keyword evidence="3" id="KW-1185">Reference proteome</keyword>
<evidence type="ECO:0000313" key="3">
    <source>
        <dbReference type="Proteomes" id="UP001499954"/>
    </source>
</evidence>
<feature type="transmembrane region" description="Helical" evidence="1">
    <location>
        <begin position="105"/>
        <end position="127"/>
    </location>
</feature>
<sequence>MLCDSVAGVKAVARLGLVSEDDRAYWSAVVQIIPVLLLALALEYKTWLNLVLDLVASSRRFPVFVLAGFVGFFVLIVNAAAAEVVGLAYLADLPSPWLDLETPKFLAIAVIVGLMFLVVLAPAMFALRAAIAAARENPS</sequence>
<keyword evidence="1" id="KW-0812">Transmembrane</keyword>
<organism evidence="2 3">
    <name type="scientific">Agromyces allii</name>
    <dbReference type="NCBI Taxonomy" id="393607"/>
    <lineage>
        <taxon>Bacteria</taxon>
        <taxon>Bacillati</taxon>
        <taxon>Actinomycetota</taxon>
        <taxon>Actinomycetes</taxon>
        <taxon>Micrococcales</taxon>
        <taxon>Microbacteriaceae</taxon>
        <taxon>Agromyces</taxon>
    </lineage>
</organism>
<name>A0ABP5BE11_9MICO</name>
<reference evidence="3" key="1">
    <citation type="journal article" date="2019" name="Int. J. Syst. Evol. Microbiol.">
        <title>The Global Catalogue of Microorganisms (GCM) 10K type strain sequencing project: providing services to taxonomists for standard genome sequencing and annotation.</title>
        <authorList>
            <consortium name="The Broad Institute Genomics Platform"/>
            <consortium name="The Broad Institute Genome Sequencing Center for Infectious Disease"/>
            <person name="Wu L."/>
            <person name="Ma J."/>
        </authorList>
    </citation>
    <scope>NUCLEOTIDE SEQUENCE [LARGE SCALE GENOMIC DNA]</scope>
    <source>
        <strain evidence="3">JCM 13584</strain>
    </source>
</reference>
<protein>
    <recommendedName>
        <fullName evidence="4">TRAP transporter small permease subunit</fullName>
    </recommendedName>
</protein>
<evidence type="ECO:0000313" key="2">
    <source>
        <dbReference type="EMBL" id="GAA1942379.1"/>
    </source>
</evidence>
<dbReference type="EMBL" id="BAAAMK010000001">
    <property type="protein sequence ID" value="GAA1942379.1"/>
    <property type="molecule type" value="Genomic_DNA"/>
</dbReference>
<feature type="transmembrane region" description="Helical" evidence="1">
    <location>
        <begin position="63"/>
        <end position="85"/>
    </location>
</feature>